<evidence type="ECO:0000256" key="6">
    <source>
        <dbReference type="ARBA" id="ARBA00022989"/>
    </source>
</evidence>
<organism evidence="14 15">
    <name type="scientific">Tropilaelaps mercedesae</name>
    <dbReference type="NCBI Taxonomy" id="418985"/>
    <lineage>
        <taxon>Eukaryota</taxon>
        <taxon>Metazoa</taxon>
        <taxon>Ecdysozoa</taxon>
        <taxon>Arthropoda</taxon>
        <taxon>Chelicerata</taxon>
        <taxon>Arachnida</taxon>
        <taxon>Acari</taxon>
        <taxon>Parasitiformes</taxon>
        <taxon>Mesostigmata</taxon>
        <taxon>Gamasina</taxon>
        <taxon>Dermanyssoidea</taxon>
        <taxon>Laelapidae</taxon>
        <taxon>Tropilaelaps</taxon>
    </lineage>
</organism>
<dbReference type="PRINTS" id="PR01609">
    <property type="entry name" value="CD36FAMILY"/>
</dbReference>
<evidence type="ECO:0000256" key="1">
    <source>
        <dbReference type="ARBA" id="ARBA00004189"/>
    </source>
</evidence>
<evidence type="ECO:0000256" key="2">
    <source>
        <dbReference type="ARBA" id="ARBA00004651"/>
    </source>
</evidence>
<comment type="caution">
    <text evidence="14">The sequence shown here is derived from an EMBL/GenBank/DDBJ whole genome shotgun (WGS) entry which is preliminary data.</text>
</comment>
<keyword evidence="9 14" id="KW-0675">Receptor</keyword>
<dbReference type="PANTHER" id="PTHR11923">
    <property type="entry name" value="SCAVENGER RECEPTOR CLASS B TYPE-1 SR-B1"/>
    <property type="match status" value="1"/>
</dbReference>
<dbReference type="GO" id="GO:0005901">
    <property type="term" value="C:caveola"/>
    <property type="evidence" value="ECO:0007669"/>
    <property type="project" value="UniProtKB-SubCell"/>
</dbReference>
<keyword evidence="15" id="KW-1185">Reference proteome</keyword>
<evidence type="ECO:0000256" key="3">
    <source>
        <dbReference type="ARBA" id="ARBA00010532"/>
    </source>
</evidence>
<sequence>YPDSLAEIAHLIEPKLPIIDGKVGFLLGKNATNDGLYSVFSGANNHLDLLNVITEFQNSTTIPYYDEPCNEIRGTNGELYPPFFDAPPESIEIFSPVMCRPWPLHRNGSTTVRGINSVVFSSGEDLFTKTNNETMDRCFEKMPYMNGVKGTFDASACQFGQPIVITLPHFFKADPELHKLVTGLEPDARKHDFSLSVFEFGIVTDLQVRLQVNIPVRVRPGANTGPLILYPIWWQELIFLEQDRNKLSDIIWDQAVRPKVLIQSFLIGLGLLLIATFIIVAITFYIIDRKGKTPDDDELLRDEERVERRFEVSDRLSR</sequence>
<reference evidence="14 15" key="1">
    <citation type="journal article" date="2017" name="Gigascience">
        <title>Draft genome of the honey bee ectoparasitic mite, Tropilaelaps mercedesae, is shaped by the parasitic life history.</title>
        <authorList>
            <person name="Dong X."/>
            <person name="Armstrong S.D."/>
            <person name="Xia D."/>
            <person name="Makepeace B.L."/>
            <person name="Darby A.C."/>
            <person name="Kadowaki T."/>
        </authorList>
    </citation>
    <scope>NUCLEOTIDE SEQUENCE [LARGE SCALE GENOMIC DNA]</scope>
    <source>
        <strain evidence="14">Wuxi-XJTLU</strain>
    </source>
</reference>
<keyword evidence="8" id="KW-1015">Disulfide bond</keyword>
<dbReference type="OrthoDB" id="514335at2759"/>
<evidence type="ECO:0000256" key="5">
    <source>
        <dbReference type="ARBA" id="ARBA00022692"/>
    </source>
</evidence>
<dbReference type="InParanoid" id="A0A1V9XPJ7"/>
<dbReference type="Pfam" id="PF01130">
    <property type="entry name" value="CD36"/>
    <property type="match status" value="1"/>
</dbReference>
<comment type="subcellular location">
    <subcellularLocation>
        <location evidence="2">Cell membrane</location>
        <topology evidence="2">Multi-pass membrane protein</topology>
    </subcellularLocation>
    <subcellularLocation>
        <location evidence="1">Membrane</location>
        <location evidence="1">Caveola</location>
        <topology evidence="1">Multi-pass membrane protein</topology>
    </subcellularLocation>
</comment>
<proteinExistence type="inferred from homology"/>
<evidence type="ECO:0000256" key="13">
    <source>
        <dbReference type="SAM" id="Phobius"/>
    </source>
</evidence>
<keyword evidence="10" id="KW-0325">Glycoprotein</keyword>
<accession>A0A1V9XPJ7</accession>
<keyword evidence="4" id="KW-1003">Cell membrane</keyword>
<dbReference type="GO" id="GO:0005044">
    <property type="term" value="F:scavenger receptor activity"/>
    <property type="evidence" value="ECO:0007669"/>
    <property type="project" value="TreeGrafter"/>
</dbReference>
<feature type="transmembrane region" description="Helical" evidence="13">
    <location>
        <begin position="265"/>
        <end position="287"/>
    </location>
</feature>
<comment type="similarity">
    <text evidence="3">Belongs to the CD36 family.</text>
</comment>
<keyword evidence="6 13" id="KW-1133">Transmembrane helix</keyword>
<evidence type="ECO:0000256" key="9">
    <source>
        <dbReference type="ARBA" id="ARBA00023170"/>
    </source>
</evidence>
<gene>
    <name evidence="14" type="ORF">BIW11_08442</name>
</gene>
<evidence type="ECO:0000256" key="11">
    <source>
        <dbReference type="ARBA" id="ARBA00040821"/>
    </source>
</evidence>
<name>A0A1V9XPJ7_9ACAR</name>
<evidence type="ECO:0000256" key="7">
    <source>
        <dbReference type="ARBA" id="ARBA00023136"/>
    </source>
</evidence>
<evidence type="ECO:0000256" key="8">
    <source>
        <dbReference type="ARBA" id="ARBA00023157"/>
    </source>
</evidence>
<evidence type="ECO:0000313" key="15">
    <source>
        <dbReference type="Proteomes" id="UP000192247"/>
    </source>
</evidence>
<evidence type="ECO:0000313" key="14">
    <source>
        <dbReference type="EMBL" id="OQR75401.1"/>
    </source>
</evidence>
<dbReference type="InterPro" id="IPR002159">
    <property type="entry name" value="CD36_fam"/>
</dbReference>
<dbReference type="EMBL" id="MNPL01006422">
    <property type="protein sequence ID" value="OQR75401.1"/>
    <property type="molecule type" value="Genomic_DNA"/>
</dbReference>
<protein>
    <recommendedName>
        <fullName evidence="11">Scavenger receptor class B member 1</fullName>
    </recommendedName>
    <alternativeName>
        <fullName evidence="12">SR-BI</fullName>
    </alternativeName>
</protein>
<dbReference type="PANTHER" id="PTHR11923:SF110">
    <property type="entry name" value="SCAVENGER RECEPTOR CLASS B MEMBER 1"/>
    <property type="match status" value="1"/>
</dbReference>
<evidence type="ECO:0000256" key="10">
    <source>
        <dbReference type="ARBA" id="ARBA00023180"/>
    </source>
</evidence>
<dbReference type="AlphaFoldDB" id="A0A1V9XPJ7"/>
<keyword evidence="5 13" id="KW-0812">Transmembrane</keyword>
<keyword evidence="7 13" id="KW-0472">Membrane</keyword>
<evidence type="ECO:0000256" key="4">
    <source>
        <dbReference type="ARBA" id="ARBA00022475"/>
    </source>
</evidence>
<dbReference type="GO" id="GO:0005737">
    <property type="term" value="C:cytoplasm"/>
    <property type="evidence" value="ECO:0007669"/>
    <property type="project" value="TreeGrafter"/>
</dbReference>
<evidence type="ECO:0000256" key="12">
    <source>
        <dbReference type="ARBA" id="ARBA00042244"/>
    </source>
</evidence>
<feature type="non-terminal residue" evidence="14">
    <location>
        <position position="1"/>
    </location>
</feature>
<dbReference type="STRING" id="418985.A0A1V9XPJ7"/>
<dbReference type="Proteomes" id="UP000192247">
    <property type="component" value="Unassembled WGS sequence"/>
</dbReference>